<dbReference type="FunCoup" id="E0VJ11">
    <property type="interactions" value="1909"/>
</dbReference>
<evidence type="ECO:0000259" key="5">
    <source>
        <dbReference type="Pfam" id="PF02463"/>
    </source>
</evidence>
<evidence type="ECO:0000313" key="7">
    <source>
        <dbReference type="EnsemblMetazoa" id="PHUM236530-PA"/>
    </source>
</evidence>
<evidence type="ECO:0000256" key="3">
    <source>
        <dbReference type="ARBA" id="ARBA00023054"/>
    </source>
</evidence>
<dbReference type="CTD" id="8230380"/>
<dbReference type="GO" id="GO:0000724">
    <property type="term" value="P:double-strand break repair via homologous recombination"/>
    <property type="evidence" value="ECO:0007669"/>
    <property type="project" value="TreeGrafter"/>
</dbReference>
<dbReference type="KEGG" id="phu:Phum_PHUM236530"/>
<proteinExistence type="inferred from homology"/>
<dbReference type="GO" id="GO:0003697">
    <property type="term" value="F:single-stranded DNA binding"/>
    <property type="evidence" value="ECO:0007669"/>
    <property type="project" value="TreeGrafter"/>
</dbReference>
<feature type="coiled-coil region" evidence="4">
    <location>
        <begin position="324"/>
        <end position="389"/>
    </location>
</feature>
<dbReference type="InterPro" id="IPR027417">
    <property type="entry name" value="P-loop_NTPase"/>
</dbReference>
<organism>
    <name type="scientific">Pediculus humanus subsp. corporis</name>
    <name type="common">Body louse</name>
    <dbReference type="NCBI Taxonomy" id="121224"/>
    <lineage>
        <taxon>Eukaryota</taxon>
        <taxon>Metazoa</taxon>
        <taxon>Ecdysozoa</taxon>
        <taxon>Arthropoda</taxon>
        <taxon>Hexapoda</taxon>
        <taxon>Insecta</taxon>
        <taxon>Pterygota</taxon>
        <taxon>Neoptera</taxon>
        <taxon>Paraneoptera</taxon>
        <taxon>Psocodea</taxon>
        <taxon>Troctomorpha</taxon>
        <taxon>Phthiraptera</taxon>
        <taxon>Anoplura</taxon>
        <taxon>Pediculidae</taxon>
        <taxon>Pediculus</taxon>
    </lineage>
</organism>
<dbReference type="RefSeq" id="XP_002426105.1">
    <property type="nucleotide sequence ID" value="XM_002426060.1"/>
</dbReference>
<comment type="similarity">
    <text evidence="1">Belongs to the SMC family. SMC5 subfamily.</text>
</comment>
<reference evidence="6" key="2">
    <citation type="submission" date="2007-04" db="EMBL/GenBank/DDBJ databases">
        <title>The genome of the human body louse.</title>
        <authorList>
            <consortium name="The Human Body Louse Genome Consortium"/>
            <person name="Kirkness E."/>
            <person name="Walenz B."/>
            <person name="Hass B."/>
            <person name="Bruggner R."/>
            <person name="Strausberg R."/>
        </authorList>
    </citation>
    <scope>NUCLEOTIDE SEQUENCE</scope>
    <source>
        <strain evidence="6">USDA</strain>
    </source>
</reference>
<feature type="coiled-coil region" evidence="4">
    <location>
        <begin position="612"/>
        <end position="639"/>
    </location>
</feature>
<dbReference type="eggNOG" id="KOG0979">
    <property type="taxonomic scope" value="Eukaryota"/>
</dbReference>
<dbReference type="EMBL" id="AAZO01002744">
    <property type="status" value="NOT_ANNOTATED_CDS"/>
    <property type="molecule type" value="Genomic_DNA"/>
</dbReference>
<keyword evidence="8" id="KW-1185">Reference proteome</keyword>
<sequence length="1030" mass="121249">MSDTPRNAGEIVRIETYNFMSYDNFKIYPRSNLNLIIGPNGTGKSSIVCAVLLCIGGKLKTLGRADHLSSYIKSGCNESKIEIELFNPDGPNDVITRKFFTNNHSEFFLNGKSITGKKLEQLRCNYKIEPDNLCTFLPQERVQDFAKLNSQQLLDQTQRIIGNGELIRQFETMKTFQKETIDLEKRFEILQMELEKEKQKNDKIKDQVKFFKEKQKLIEKLGFLKQKLAWVTYLQENNRKNKINEKIKLVEKIYLEHNEYVDYCDKVLKEINNRIELLEQKINEVKKNEAGKKILVQERIKKAKSGFNELKKFQNLLQSKLDEENKKKIELLNYKENQEKLQNDLKNFDEEIGTESNLNLQMKEIEMKFKKLHEEESRLNHEKFNLEENGDSIKQDVRNISHECKILKQRQNHRLEYLKKNETDVCKSMDWLKENRHLFKSHIYNPILLEIDITDPTMAKYIESRINYNDLISFLCTNPDDLNLFVQKLRKEKNYKINVICSDVNENSQYHSEIPISDLKNYGFFAYLQDYISGPEDIIRFLCKTYKIHRVPIGDERVKENCEKIPRSIPLFFSKDYVFTVKYSVYSGSKALNVKKLQPPRFFGQSTDTQRIKFLQNREKELEESLQRNRSEVSEVDEKITKIRMELMEVKGKRREIGTHIQKREMIEMNLKRASGHCKSLQNTLKNPDEIVKEMNDQEENIIKNLIKNIKNLKRANVDYQNVKINRLNIELEYKMDSFRKIKERLKESERKCEQLKTRAKTLTNNISIEEKRFSQFKKIFSELPKTVNELESKMDAVQAKSEFLQGNVEILNEYEKREEKIFQMTSSFESSRKNIEDRKRELTRMRGEWLDPINELVSKINKRFEKYFEAMGCAGEISLDQGGGGGNQDATADLDKYGIKIKVKFRDGIPLEELGRYFQSGGERAVTTALYMLALQKIISVPFRFIDEINQGMDPINEKRIIEILMKVTSQKNSSQYFFITPKLLPNIKYSEKLTVHCINSGPYVEPSSKWSRPNLLLYRSEEAEDDSS</sequence>
<keyword evidence="3 4" id="KW-0175">Coiled coil</keyword>
<dbReference type="STRING" id="121224.E0VJ11"/>
<evidence type="ECO:0000256" key="4">
    <source>
        <dbReference type="SAM" id="Coils"/>
    </source>
</evidence>
<dbReference type="HOGENOM" id="CLU_004969_1_0_1"/>
<dbReference type="Gene3D" id="3.40.50.300">
    <property type="entry name" value="P-loop containing nucleotide triphosphate hydrolases"/>
    <property type="match status" value="2"/>
</dbReference>
<dbReference type="OrthoDB" id="10254973at2759"/>
<feature type="coiled-coil region" evidence="4">
    <location>
        <begin position="180"/>
        <end position="214"/>
    </location>
</feature>
<feature type="domain" description="RecF/RecN/SMC N-terminal" evidence="5">
    <location>
        <begin position="11"/>
        <end position="982"/>
    </location>
</feature>
<protein>
    <recommendedName>
        <fullName evidence="2">Structural maintenance of chromosomes protein 5</fullName>
    </recommendedName>
</protein>
<dbReference type="OMA" id="RFWTSQP"/>
<name>E0VJ11_PEDHC</name>
<dbReference type="EnsemblMetazoa" id="PHUM236530-RA">
    <property type="protein sequence ID" value="PHUM236530-PA"/>
    <property type="gene ID" value="PHUM236530"/>
</dbReference>
<evidence type="ECO:0000256" key="1">
    <source>
        <dbReference type="ARBA" id="ARBA00010171"/>
    </source>
</evidence>
<dbReference type="EMBL" id="DS235217">
    <property type="protein sequence ID" value="EEB13367.1"/>
    <property type="molecule type" value="Genomic_DNA"/>
</dbReference>
<dbReference type="InParanoid" id="E0VJ11"/>
<reference evidence="7" key="3">
    <citation type="submission" date="2020-05" db="UniProtKB">
        <authorList>
            <consortium name="EnsemblMetazoa"/>
        </authorList>
    </citation>
    <scope>IDENTIFICATION</scope>
    <source>
        <strain evidence="7">USDA</strain>
    </source>
</reference>
<dbReference type="GeneID" id="8230380"/>
<dbReference type="InterPro" id="IPR003395">
    <property type="entry name" value="RecF/RecN/SMC_N"/>
</dbReference>
<dbReference type="SUPFAM" id="SSF52540">
    <property type="entry name" value="P-loop containing nucleoside triphosphate hydrolases"/>
    <property type="match status" value="2"/>
</dbReference>
<evidence type="ECO:0000313" key="6">
    <source>
        <dbReference type="EMBL" id="EEB13367.1"/>
    </source>
</evidence>
<dbReference type="Proteomes" id="UP000009046">
    <property type="component" value="Unassembled WGS sequence"/>
</dbReference>
<evidence type="ECO:0000313" key="8">
    <source>
        <dbReference type="Proteomes" id="UP000009046"/>
    </source>
</evidence>
<dbReference type="GO" id="GO:0005634">
    <property type="term" value="C:nucleus"/>
    <property type="evidence" value="ECO:0007669"/>
    <property type="project" value="TreeGrafter"/>
</dbReference>
<gene>
    <name evidence="7" type="primary">8230380</name>
    <name evidence="6" type="ORF">Phum_PHUM236530</name>
</gene>
<reference evidence="6" key="1">
    <citation type="submission" date="2007-04" db="EMBL/GenBank/DDBJ databases">
        <title>Annotation of Pediculus humanus corporis strain USDA.</title>
        <authorList>
            <person name="Kirkness E."/>
            <person name="Hannick L."/>
            <person name="Hass B."/>
            <person name="Bruggner R."/>
            <person name="Lawson D."/>
            <person name="Bidwell S."/>
            <person name="Joardar V."/>
            <person name="Caler E."/>
            <person name="Walenz B."/>
            <person name="Inman J."/>
            <person name="Schobel S."/>
            <person name="Galinsky K."/>
            <person name="Amedeo P."/>
            <person name="Strausberg R."/>
        </authorList>
    </citation>
    <scope>NUCLEOTIDE SEQUENCE</scope>
    <source>
        <strain evidence="6">USDA</strain>
    </source>
</reference>
<dbReference type="PANTHER" id="PTHR45916">
    <property type="entry name" value="STRUCTURAL MAINTENANCE OF CHROMOSOMES PROTEIN 5"/>
    <property type="match status" value="1"/>
</dbReference>
<dbReference type="Pfam" id="PF02463">
    <property type="entry name" value="SMC_N"/>
    <property type="match status" value="1"/>
</dbReference>
<feature type="coiled-coil region" evidence="4">
    <location>
        <begin position="696"/>
        <end position="808"/>
    </location>
</feature>
<accession>E0VJ11</accession>
<dbReference type="VEuPathDB" id="VectorBase:PHUM236530"/>
<dbReference type="PANTHER" id="PTHR45916:SF1">
    <property type="entry name" value="STRUCTURAL MAINTENANCE OF CHROMOSOMES PROTEIN 5"/>
    <property type="match status" value="1"/>
</dbReference>
<dbReference type="GO" id="GO:0030915">
    <property type="term" value="C:Smc5-Smc6 complex"/>
    <property type="evidence" value="ECO:0007669"/>
    <property type="project" value="TreeGrafter"/>
</dbReference>
<dbReference type="AlphaFoldDB" id="E0VJ11"/>
<evidence type="ECO:0000256" key="2">
    <source>
        <dbReference type="ARBA" id="ARBA00018687"/>
    </source>
</evidence>